<accession>A0A3S0S6N7</accession>
<feature type="transmembrane region" description="Helical" evidence="1">
    <location>
        <begin position="86"/>
        <end position="104"/>
    </location>
</feature>
<gene>
    <name evidence="2" type="ORF">EKH80_22860</name>
</gene>
<feature type="transmembrane region" description="Helical" evidence="1">
    <location>
        <begin position="220"/>
        <end position="241"/>
    </location>
</feature>
<name>A0A3S0S6N7_9GAMM</name>
<keyword evidence="1" id="KW-0472">Membrane</keyword>
<protein>
    <submittedName>
        <fullName evidence="2">Uncharacterized protein</fullName>
    </submittedName>
</protein>
<reference evidence="2 3" key="1">
    <citation type="submission" date="2018-12" db="EMBL/GenBank/DDBJ databases">
        <title>Dyella dinghuensis sp. nov. DHOA06 and Dyella choica sp. nov. 4M-K27, isolated from forest soil.</title>
        <authorList>
            <person name="Qiu L.-H."/>
            <person name="Gao Z.-H."/>
        </authorList>
    </citation>
    <scope>NUCLEOTIDE SEQUENCE [LARGE SCALE GENOMIC DNA]</scope>
    <source>
        <strain evidence="2 3">4M-K27</strain>
    </source>
</reference>
<feature type="transmembrane region" description="Helical" evidence="1">
    <location>
        <begin position="116"/>
        <end position="134"/>
    </location>
</feature>
<dbReference type="RefSeq" id="WP_126687116.1">
    <property type="nucleotide sequence ID" value="NZ_RYYV01000037.1"/>
</dbReference>
<keyword evidence="3" id="KW-1185">Reference proteome</keyword>
<evidence type="ECO:0000313" key="3">
    <source>
        <dbReference type="Proteomes" id="UP000274358"/>
    </source>
</evidence>
<organism evidence="2 3">
    <name type="scientific">Dyella choica</name>
    <dbReference type="NCBI Taxonomy" id="1927959"/>
    <lineage>
        <taxon>Bacteria</taxon>
        <taxon>Pseudomonadati</taxon>
        <taxon>Pseudomonadota</taxon>
        <taxon>Gammaproteobacteria</taxon>
        <taxon>Lysobacterales</taxon>
        <taxon>Rhodanobacteraceae</taxon>
        <taxon>Dyella</taxon>
    </lineage>
</organism>
<feature type="transmembrane region" description="Helical" evidence="1">
    <location>
        <begin position="178"/>
        <end position="200"/>
    </location>
</feature>
<dbReference type="AlphaFoldDB" id="A0A3S0S6N7"/>
<keyword evidence="1" id="KW-1133">Transmembrane helix</keyword>
<sequence length="332" mass="37053">MTPFEAYAKALAQWLPAQLRDEVVREVMSNLYEALEAEAAAHQGRDREPMMREILVRHPSARSLAESFVEKRHELIGRRVYSAYKAALWLSLAITLITVGALEWADSFHWQMLGELAISSVVVFTIITLIFVAIDQFGPLRHVAQSMSAVRAQDLARVGAAFRQVGTMSPRDRLNRRVLAIVLLFLLNVAPSQIGLLMLIGEPHLRVSMYPILSSQFLGLPSLIVSAWCAAVLLVDALLAWKKFAHFEFVAEMFLQCAGLPIGLWVLVKGQIFAVPHPAQIATYPGNLSTVMNTVIAPPLFHALMVILWLSWLAKTWGCLQKIRLQALPKPM</sequence>
<evidence type="ECO:0000256" key="1">
    <source>
        <dbReference type="SAM" id="Phobius"/>
    </source>
</evidence>
<feature type="transmembrane region" description="Helical" evidence="1">
    <location>
        <begin position="295"/>
        <end position="314"/>
    </location>
</feature>
<dbReference type="OrthoDB" id="9821638at2"/>
<dbReference type="Proteomes" id="UP000274358">
    <property type="component" value="Unassembled WGS sequence"/>
</dbReference>
<comment type="caution">
    <text evidence="2">The sequence shown here is derived from an EMBL/GenBank/DDBJ whole genome shotgun (WGS) entry which is preliminary data.</text>
</comment>
<keyword evidence="1" id="KW-0812">Transmembrane</keyword>
<proteinExistence type="predicted"/>
<feature type="transmembrane region" description="Helical" evidence="1">
    <location>
        <begin position="253"/>
        <end position="275"/>
    </location>
</feature>
<evidence type="ECO:0000313" key="2">
    <source>
        <dbReference type="EMBL" id="RUL69173.1"/>
    </source>
</evidence>
<dbReference type="EMBL" id="RYYV01000037">
    <property type="protein sequence ID" value="RUL69173.1"/>
    <property type="molecule type" value="Genomic_DNA"/>
</dbReference>